<evidence type="ECO:0000256" key="2">
    <source>
        <dbReference type="ARBA" id="ARBA00022729"/>
    </source>
</evidence>
<dbReference type="Pfam" id="PF02210">
    <property type="entry name" value="Laminin_G_2"/>
    <property type="match status" value="1"/>
</dbReference>
<name>A0A8W8L9X0_MAGGI</name>
<dbReference type="GO" id="GO:0007165">
    <property type="term" value="P:signal transduction"/>
    <property type="evidence" value="ECO:0007669"/>
    <property type="project" value="TreeGrafter"/>
</dbReference>
<dbReference type="InterPro" id="IPR009039">
    <property type="entry name" value="EAR"/>
</dbReference>
<dbReference type="SUPFAM" id="SSF49899">
    <property type="entry name" value="Concanavalin A-like lectins/glucanases"/>
    <property type="match status" value="1"/>
</dbReference>
<dbReference type="PANTHER" id="PTHR15261">
    <property type="entry name" value="THROMBOSPONDIN-TYPE LAMININ G DOMAIN AND EAR REPEAT-CONTAINING"/>
    <property type="match status" value="1"/>
</dbReference>
<protein>
    <recommendedName>
        <fullName evidence="5">Laminin G domain-containing protein</fullName>
    </recommendedName>
</protein>
<dbReference type="PROSITE" id="PS50912">
    <property type="entry name" value="EAR"/>
    <property type="match status" value="6"/>
</dbReference>
<organism evidence="6 7">
    <name type="scientific">Magallana gigas</name>
    <name type="common">Pacific oyster</name>
    <name type="synonym">Crassostrea gigas</name>
    <dbReference type="NCBI Taxonomy" id="29159"/>
    <lineage>
        <taxon>Eukaryota</taxon>
        <taxon>Metazoa</taxon>
        <taxon>Spiralia</taxon>
        <taxon>Lophotrochozoa</taxon>
        <taxon>Mollusca</taxon>
        <taxon>Bivalvia</taxon>
        <taxon>Autobranchia</taxon>
        <taxon>Pteriomorphia</taxon>
        <taxon>Ostreida</taxon>
        <taxon>Ostreoidea</taxon>
        <taxon>Ostreidae</taxon>
        <taxon>Magallana</taxon>
    </lineage>
</organism>
<dbReference type="Gene3D" id="2.60.120.200">
    <property type="match status" value="1"/>
</dbReference>
<evidence type="ECO:0000256" key="4">
    <source>
        <dbReference type="SAM" id="SignalP"/>
    </source>
</evidence>
<evidence type="ECO:0000259" key="5">
    <source>
        <dbReference type="Pfam" id="PF02210"/>
    </source>
</evidence>
<dbReference type="InterPro" id="IPR001791">
    <property type="entry name" value="Laminin_G"/>
</dbReference>
<dbReference type="InterPro" id="IPR013320">
    <property type="entry name" value="ConA-like_dom_sf"/>
</dbReference>
<sequence length="672" mass="77452">MDLILVLKKILFLVNLNLICKRVHGNISSQTSCAGILPADLLEESIPKYGFLPNGVSVLYDTNSHAHAYKFSRNNIDLQFPVSKVFKNCLYFPDEFSIFFVIKHEPLYDKKECILHIGQDNTTLVSIQLSRKYIVLTYNNRKVQYRNFALKDKKWHSVGFSVSASDITMTTDCVNKRRKRLKRKWPSNLPLKNATFQIASCAPARGVTLGHIKDLIFIPGADAAVRACPPKTPQHRHLDNRLPAVPDVYRIGSPGPRWDDCTWTDVGDIAYDLHAKSLKVCVNGIWQHVTVNIEAPTKAPELPRRLDYIDYYQDIRTPGPSIDVELFTIDGEGTFAVFASSRPRKSKKDISIVYKWRKKKFVFYQRLNTDAAQCWKFFAIDNNFFLAVANYGKDSSVQGNSTIFKWHKRRKRFKEFQIIPTWTARDFEHFVMNDKHYLAVANHAKGSSQMVDSGIYIWSTKLRRFKLFQNIMTTGAYDWTYFSVNGYHFLAAAQAFDGFSTLTDSRIYVLQDKQFVLFQTMETNGATDLEYFQIGDSVFLAVANAYNYGPQNIDKKQEYLTNSTIYKLDKGRRVFKTFQTIETFSAVDWEFVTIGDEHFLIVSNAQNRALEGDHLTSIYKWRGVEKFVRVHQMDVLPNTDWEVFTDKRDVYFVYSNAKGKTSQVLKAVFTPS</sequence>
<feature type="chain" id="PRO_5042431553" description="Laminin G domain-containing protein" evidence="4">
    <location>
        <begin position="26"/>
        <end position="672"/>
    </location>
</feature>
<accession>A0A8W8L9X0</accession>
<dbReference type="PANTHER" id="PTHR15261:SF4">
    <property type="entry name" value="THROMBOSPONDIN-TYPE LAMININ G DOMAIN AND EAR REPEAT-CONTAINING PROTEIN"/>
    <property type="match status" value="1"/>
</dbReference>
<dbReference type="InterPro" id="IPR011048">
    <property type="entry name" value="Haem_d1_sf"/>
</dbReference>
<keyword evidence="2 4" id="KW-0732">Signal</keyword>
<dbReference type="GO" id="GO:0032420">
    <property type="term" value="C:stereocilium"/>
    <property type="evidence" value="ECO:0007669"/>
    <property type="project" value="UniProtKB-SubCell"/>
</dbReference>
<dbReference type="EnsemblMetazoa" id="G27132.3">
    <property type="protein sequence ID" value="G27132.3:cds"/>
    <property type="gene ID" value="G27132"/>
</dbReference>
<evidence type="ECO:0000256" key="3">
    <source>
        <dbReference type="ARBA" id="ARBA00022737"/>
    </source>
</evidence>
<dbReference type="Pfam" id="PF03736">
    <property type="entry name" value="EPTP"/>
    <property type="match status" value="5"/>
</dbReference>
<comment type="subcellular location">
    <subcellularLocation>
        <location evidence="1">Cell projection</location>
        <location evidence="1">Stereocilium</location>
    </subcellularLocation>
</comment>
<dbReference type="AlphaFoldDB" id="A0A8W8L9X0"/>
<keyword evidence="3" id="KW-0677">Repeat</keyword>
<feature type="signal peptide" evidence="4">
    <location>
        <begin position="1"/>
        <end position="25"/>
    </location>
</feature>
<evidence type="ECO:0000313" key="6">
    <source>
        <dbReference type="EnsemblMetazoa" id="G27132.3:cds"/>
    </source>
</evidence>
<dbReference type="SUPFAM" id="SSF51004">
    <property type="entry name" value="C-terminal (heme d1) domain of cytochrome cd1-nitrite reductase"/>
    <property type="match status" value="1"/>
</dbReference>
<evidence type="ECO:0000256" key="1">
    <source>
        <dbReference type="ARBA" id="ARBA00004645"/>
    </source>
</evidence>
<dbReference type="EnsemblMetazoa" id="G27132.1">
    <property type="protein sequence ID" value="G27132.1:cds"/>
    <property type="gene ID" value="G27132"/>
</dbReference>
<proteinExistence type="predicted"/>
<reference evidence="6" key="1">
    <citation type="submission" date="2022-08" db="UniProtKB">
        <authorList>
            <consortium name="EnsemblMetazoa"/>
        </authorList>
    </citation>
    <scope>IDENTIFICATION</scope>
    <source>
        <strain evidence="6">05x7-T-G4-1.051#20</strain>
    </source>
</reference>
<dbReference type="Proteomes" id="UP000005408">
    <property type="component" value="Unassembled WGS sequence"/>
</dbReference>
<keyword evidence="7" id="KW-1185">Reference proteome</keyword>
<feature type="domain" description="Laminin G" evidence="5">
    <location>
        <begin position="114"/>
        <end position="181"/>
    </location>
</feature>
<evidence type="ECO:0000313" key="7">
    <source>
        <dbReference type="Proteomes" id="UP000005408"/>
    </source>
</evidence>
<dbReference type="InterPro" id="IPR005492">
    <property type="entry name" value="EPTP"/>
</dbReference>